<evidence type="ECO:0000313" key="4">
    <source>
        <dbReference type="EMBL" id="CDR30405.1"/>
    </source>
</evidence>
<feature type="domain" description="Nudix hydrolase" evidence="3">
    <location>
        <begin position="20"/>
        <end position="156"/>
    </location>
</feature>
<dbReference type="PROSITE" id="PS00893">
    <property type="entry name" value="NUDIX_BOX"/>
    <property type="match status" value="1"/>
</dbReference>
<dbReference type="OrthoDB" id="511483at2"/>
<dbReference type="InterPro" id="IPR000086">
    <property type="entry name" value="NUDIX_hydrolase_dom"/>
</dbReference>
<dbReference type="EMBL" id="LK028559">
    <property type="protein sequence ID" value="CDR30405.1"/>
    <property type="molecule type" value="Genomic_DNA"/>
</dbReference>
<name>A0A061A940_9MOLU</name>
<gene>
    <name evidence="4" type="ORF">Aocu_03320</name>
</gene>
<evidence type="ECO:0000259" key="3">
    <source>
        <dbReference type="PROSITE" id="PS51462"/>
    </source>
</evidence>
<dbReference type="Pfam" id="PF00293">
    <property type="entry name" value="NUDIX"/>
    <property type="match status" value="1"/>
</dbReference>
<dbReference type="Gene3D" id="3.90.79.10">
    <property type="entry name" value="Nucleoside Triphosphate Pyrophosphohydrolase"/>
    <property type="match status" value="1"/>
</dbReference>
<accession>A0A061A940</accession>
<dbReference type="SUPFAM" id="SSF55811">
    <property type="entry name" value="Nudix"/>
    <property type="match status" value="1"/>
</dbReference>
<dbReference type="PATRIC" id="fig|35623.3.peg.332"/>
<dbReference type="PANTHER" id="PTHR43046:SF15">
    <property type="entry name" value="MUTT_NUDIX FAMILY PROTEIN"/>
    <property type="match status" value="1"/>
</dbReference>
<dbReference type="HOGENOM" id="CLU_106692_0_0_14"/>
<organism evidence="4 5">
    <name type="scientific">Acholeplasma oculi</name>
    <dbReference type="NCBI Taxonomy" id="35623"/>
    <lineage>
        <taxon>Bacteria</taxon>
        <taxon>Bacillati</taxon>
        <taxon>Mycoplasmatota</taxon>
        <taxon>Mollicutes</taxon>
        <taxon>Acholeplasmatales</taxon>
        <taxon>Acholeplasmataceae</taxon>
        <taxon>Acholeplasma</taxon>
    </lineage>
</organism>
<dbReference type="Proteomes" id="UP000032434">
    <property type="component" value="Chromosome 1"/>
</dbReference>
<dbReference type="RefSeq" id="WP_045748959.1">
    <property type="nucleotide sequence ID" value="NZ_FUZK01000002.1"/>
</dbReference>
<dbReference type="STRING" id="35623.Aocu_03320"/>
<proteinExistence type="predicted"/>
<dbReference type="InParanoid" id="A0A061A940"/>
<dbReference type="InterPro" id="IPR020084">
    <property type="entry name" value="NUDIX_hydrolase_CS"/>
</dbReference>
<evidence type="ECO:0000256" key="2">
    <source>
        <dbReference type="ARBA" id="ARBA00022801"/>
    </source>
</evidence>
<dbReference type="KEGG" id="aoc:Aocu_03320"/>
<sequence length="177" mass="20541">MINLANRIIEEGLENQTHQKTRTTIRAIIYKHKKLFMVYSKAFADYTFPGGGLKRSESHLDGLKRELKEELGANQVFNEKPLGYMEELRYGLSSQETVYLQTSYYYFVEVDDLGEQSLMEREASHGVEPVWISIDEAIHTNRLAMQTNHHHKGMKTVLPREIEVLKVLKKLEDEGKL</sequence>
<comment type="cofactor">
    <cofactor evidence="1">
        <name>Mg(2+)</name>
        <dbReference type="ChEBI" id="CHEBI:18420"/>
    </cofactor>
</comment>
<evidence type="ECO:0000313" key="5">
    <source>
        <dbReference type="Proteomes" id="UP000032434"/>
    </source>
</evidence>
<protein>
    <submittedName>
        <fullName evidence="4">NUDIX hydrolase superfamily protein</fullName>
    </submittedName>
</protein>
<keyword evidence="5" id="KW-1185">Reference proteome</keyword>
<dbReference type="PROSITE" id="PS51462">
    <property type="entry name" value="NUDIX"/>
    <property type="match status" value="1"/>
</dbReference>
<dbReference type="PANTHER" id="PTHR43046">
    <property type="entry name" value="GDP-MANNOSE MANNOSYL HYDROLASE"/>
    <property type="match status" value="1"/>
</dbReference>
<evidence type="ECO:0000256" key="1">
    <source>
        <dbReference type="ARBA" id="ARBA00001946"/>
    </source>
</evidence>
<keyword evidence="2 4" id="KW-0378">Hydrolase</keyword>
<dbReference type="GO" id="GO:0016787">
    <property type="term" value="F:hydrolase activity"/>
    <property type="evidence" value="ECO:0007669"/>
    <property type="project" value="UniProtKB-KW"/>
</dbReference>
<dbReference type="AlphaFoldDB" id="A0A061A940"/>
<reference evidence="5" key="1">
    <citation type="submission" date="2014-05" db="EMBL/GenBank/DDBJ databases">
        <authorList>
            <person name="Kube M."/>
        </authorList>
    </citation>
    <scope>NUCLEOTIDE SEQUENCE [LARGE SCALE GENOMIC DNA]</scope>
</reference>
<dbReference type="InterPro" id="IPR015797">
    <property type="entry name" value="NUDIX_hydrolase-like_dom_sf"/>
</dbReference>